<dbReference type="Gene3D" id="3.20.20.140">
    <property type="entry name" value="Metal-dependent hydrolases"/>
    <property type="match status" value="1"/>
</dbReference>
<dbReference type="AlphaFoldDB" id="A0A4U6QMM4"/>
<feature type="domain" description="Amidohydrolase-related" evidence="2">
    <location>
        <begin position="54"/>
        <end position="404"/>
    </location>
</feature>
<dbReference type="InterPro" id="IPR011059">
    <property type="entry name" value="Metal-dep_hydrolase_composite"/>
</dbReference>
<evidence type="ECO:0000313" key="4">
    <source>
        <dbReference type="Proteomes" id="UP000306985"/>
    </source>
</evidence>
<evidence type="ECO:0000259" key="2">
    <source>
        <dbReference type="Pfam" id="PF01979"/>
    </source>
</evidence>
<proteinExistence type="predicted"/>
<sequence length="444" mass="45713">MAQQTRIVGTTVVVDADTVVTDAEIAFDAGSGRVTYLGPTRPGRVDSIDGRDRIVAPGLVNTHGHAAMSLLRGASDDADFPSWLAAVRGLEVGMTHADVRAGLALAMAEMIRSGTVGFCDMYLWDETLLGDVVSAGLRVNAATAIFGADAVGYPAATTETGADVLHRTAALAAAFRGERTVRVSYGPHAFYTAGDELIAKVARRSSRDGLDVHIHLSETRAEVRASVADTGRSPIGRAVDAGLTDGRLLVAHAVHPVGDDVGLLARAGVTVAHNPVSNLKLGAGIAPLAEYLSGGVRVGLGTDSAASNNSLDLFEELKLAALLPRGTTLDPAAVSGATSWRMATAGGAAALHPELSGRLAVGEPADLVMVGTDRAAGVPLGDPVALLAFATTGAAVTDLFVAGRGLLRAGRLTTLDEAAVRADAAHRVDRLRATSHPERDDRRS</sequence>
<dbReference type="Gene3D" id="2.30.40.10">
    <property type="entry name" value="Urease, subunit C, domain 1"/>
    <property type="match status" value="1"/>
</dbReference>
<name>A0A4U6QMM4_9ACTN</name>
<dbReference type="GO" id="GO:0016810">
    <property type="term" value="F:hydrolase activity, acting on carbon-nitrogen (but not peptide) bonds"/>
    <property type="evidence" value="ECO:0007669"/>
    <property type="project" value="InterPro"/>
</dbReference>
<dbReference type="Proteomes" id="UP000306985">
    <property type="component" value="Unassembled WGS sequence"/>
</dbReference>
<dbReference type="EMBL" id="SZZH01000001">
    <property type="protein sequence ID" value="TKV61282.1"/>
    <property type="molecule type" value="Genomic_DNA"/>
</dbReference>
<organism evidence="3 4">
    <name type="scientific">Nakamurella flava</name>
    <dbReference type="NCBI Taxonomy" id="2576308"/>
    <lineage>
        <taxon>Bacteria</taxon>
        <taxon>Bacillati</taxon>
        <taxon>Actinomycetota</taxon>
        <taxon>Actinomycetes</taxon>
        <taxon>Nakamurellales</taxon>
        <taxon>Nakamurellaceae</taxon>
        <taxon>Nakamurella</taxon>
    </lineage>
</organism>
<keyword evidence="4" id="KW-1185">Reference proteome</keyword>
<dbReference type="SUPFAM" id="SSF51556">
    <property type="entry name" value="Metallo-dependent hydrolases"/>
    <property type="match status" value="1"/>
</dbReference>
<keyword evidence="1 3" id="KW-0378">Hydrolase</keyword>
<dbReference type="RefSeq" id="WP_137448586.1">
    <property type="nucleotide sequence ID" value="NZ_SZZH01000001.1"/>
</dbReference>
<dbReference type="PANTHER" id="PTHR43794">
    <property type="entry name" value="AMINOHYDROLASE SSNA-RELATED"/>
    <property type="match status" value="1"/>
</dbReference>
<gene>
    <name evidence="3" type="ORF">FDO65_06645</name>
</gene>
<comment type="caution">
    <text evidence="3">The sequence shown here is derived from an EMBL/GenBank/DDBJ whole genome shotgun (WGS) entry which is preliminary data.</text>
</comment>
<evidence type="ECO:0000313" key="3">
    <source>
        <dbReference type="EMBL" id="TKV61282.1"/>
    </source>
</evidence>
<dbReference type="InterPro" id="IPR032466">
    <property type="entry name" value="Metal_Hydrolase"/>
</dbReference>
<dbReference type="OrthoDB" id="3189065at2"/>
<dbReference type="PANTHER" id="PTHR43794:SF11">
    <property type="entry name" value="AMIDOHYDROLASE-RELATED DOMAIN-CONTAINING PROTEIN"/>
    <property type="match status" value="1"/>
</dbReference>
<dbReference type="SUPFAM" id="SSF51338">
    <property type="entry name" value="Composite domain of metallo-dependent hydrolases"/>
    <property type="match status" value="1"/>
</dbReference>
<reference evidence="3 4" key="1">
    <citation type="submission" date="2019-05" db="EMBL/GenBank/DDBJ databases">
        <title>Nakamurella sp. N5BH11, whole genome shotgun sequence.</title>
        <authorList>
            <person name="Tuo L."/>
        </authorList>
    </citation>
    <scope>NUCLEOTIDE SEQUENCE [LARGE SCALE GENOMIC DNA]</scope>
    <source>
        <strain evidence="3 4">N5BH11</strain>
    </source>
</reference>
<protein>
    <submittedName>
        <fullName evidence="3">Amidohydrolase</fullName>
    </submittedName>
</protein>
<accession>A0A4U6QMM4</accession>
<dbReference type="InterPro" id="IPR050287">
    <property type="entry name" value="MTA/SAH_deaminase"/>
</dbReference>
<evidence type="ECO:0000256" key="1">
    <source>
        <dbReference type="ARBA" id="ARBA00022801"/>
    </source>
</evidence>
<dbReference type="Pfam" id="PF01979">
    <property type="entry name" value="Amidohydro_1"/>
    <property type="match status" value="1"/>
</dbReference>
<dbReference type="InterPro" id="IPR006680">
    <property type="entry name" value="Amidohydro-rel"/>
</dbReference>